<evidence type="ECO:0000256" key="25">
    <source>
        <dbReference type="ARBA" id="ARBA00048011"/>
    </source>
</evidence>
<evidence type="ECO:0000256" key="8">
    <source>
        <dbReference type="ARBA" id="ARBA00022801"/>
    </source>
</evidence>
<dbReference type="GO" id="GO:0006644">
    <property type="term" value="P:phospholipid metabolic process"/>
    <property type="evidence" value="ECO:0007669"/>
    <property type="project" value="TreeGrafter"/>
</dbReference>
<comment type="catalytic activity">
    <reaction evidence="42">
        <text>2-(9Z-octadecenoyl)-glycerol + H2O = glycerol + (9Z)-octadecenoate + H(+)</text>
        <dbReference type="Rhea" id="RHEA:38491"/>
        <dbReference type="ChEBI" id="CHEBI:15377"/>
        <dbReference type="ChEBI" id="CHEBI:15378"/>
        <dbReference type="ChEBI" id="CHEBI:17754"/>
        <dbReference type="ChEBI" id="CHEBI:30823"/>
        <dbReference type="ChEBI" id="CHEBI:73990"/>
    </reaction>
    <physiologicalReaction direction="left-to-right" evidence="42">
        <dbReference type="Rhea" id="RHEA:38492"/>
    </physiologicalReaction>
</comment>
<dbReference type="SUPFAM" id="SSF52266">
    <property type="entry name" value="SGNH hydrolase"/>
    <property type="match status" value="1"/>
</dbReference>
<dbReference type="FunFam" id="3.40.50.1110:FF:000005">
    <property type="entry name" value="Phospholipase B1"/>
    <property type="match status" value="1"/>
</dbReference>
<evidence type="ECO:0000256" key="33">
    <source>
        <dbReference type="ARBA" id="ARBA00048454"/>
    </source>
</evidence>
<evidence type="ECO:0000256" key="22">
    <source>
        <dbReference type="ARBA" id="ARBA00047363"/>
    </source>
</evidence>
<dbReference type="VEuPathDB" id="VectorBase:CQUJHB003400"/>
<organism>
    <name type="scientific">Culex quinquefasciatus</name>
    <name type="common">Southern house mosquito</name>
    <name type="synonym">Culex pungens</name>
    <dbReference type="NCBI Taxonomy" id="7176"/>
    <lineage>
        <taxon>Eukaryota</taxon>
        <taxon>Metazoa</taxon>
        <taxon>Ecdysozoa</taxon>
        <taxon>Arthropoda</taxon>
        <taxon>Hexapoda</taxon>
        <taxon>Insecta</taxon>
        <taxon>Pterygota</taxon>
        <taxon>Neoptera</taxon>
        <taxon>Endopterygota</taxon>
        <taxon>Diptera</taxon>
        <taxon>Nematocera</taxon>
        <taxon>Culicoidea</taxon>
        <taxon>Culicidae</taxon>
        <taxon>Culicinae</taxon>
        <taxon>Culicini</taxon>
        <taxon>Culex</taxon>
        <taxon>Culex</taxon>
    </lineage>
</organism>
<dbReference type="VEuPathDB" id="VectorBase:CPIJ016878"/>
<comment type="catalytic activity">
    <reaction evidence="36">
        <text>1-hexadecanoyl-2-(9Z-octadecenoyl)-sn-glycero-3-phosphocholine + H2O = 1-hexadecanoyl-sn-glycero-3-phosphocholine + (9Z)-octadecenoate + H(+)</text>
        <dbReference type="Rhea" id="RHEA:38779"/>
        <dbReference type="ChEBI" id="CHEBI:15377"/>
        <dbReference type="ChEBI" id="CHEBI:15378"/>
        <dbReference type="ChEBI" id="CHEBI:30823"/>
        <dbReference type="ChEBI" id="CHEBI:72998"/>
        <dbReference type="ChEBI" id="CHEBI:73001"/>
    </reaction>
    <physiologicalReaction direction="left-to-right" evidence="36">
        <dbReference type="Rhea" id="RHEA:38780"/>
    </physiologicalReaction>
</comment>
<comment type="catalytic activity">
    <reaction evidence="33">
        <text>a 1-acyl-sn-glycero-3-phosphocholine + H2O = sn-glycerol 3-phosphocholine + a fatty acid + H(+)</text>
        <dbReference type="Rhea" id="RHEA:15177"/>
        <dbReference type="ChEBI" id="CHEBI:15377"/>
        <dbReference type="ChEBI" id="CHEBI:15378"/>
        <dbReference type="ChEBI" id="CHEBI:16870"/>
        <dbReference type="ChEBI" id="CHEBI:28868"/>
        <dbReference type="ChEBI" id="CHEBI:58168"/>
        <dbReference type="EC" id="3.1.1.5"/>
    </reaction>
    <physiologicalReaction direction="left-to-right" evidence="33">
        <dbReference type="Rhea" id="RHEA:15178"/>
    </physiologicalReaction>
</comment>
<evidence type="ECO:0000256" key="41">
    <source>
        <dbReference type="ARBA" id="ARBA00049372"/>
    </source>
</evidence>
<comment type="catalytic activity">
    <reaction evidence="27">
        <text>a 1-O-alkyl-2-acyl-sn-glycero-3-phosphocholine + H2O = a 1-O-alkyl-sn-glycero-3-phosphocholine + a fatty acid + H(+)</text>
        <dbReference type="Rhea" id="RHEA:36231"/>
        <dbReference type="ChEBI" id="CHEBI:15377"/>
        <dbReference type="ChEBI" id="CHEBI:15378"/>
        <dbReference type="ChEBI" id="CHEBI:28868"/>
        <dbReference type="ChEBI" id="CHEBI:30909"/>
        <dbReference type="ChEBI" id="CHEBI:36702"/>
        <dbReference type="EC" id="3.1.1.4"/>
    </reaction>
    <physiologicalReaction direction="left-to-right" evidence="27">
        <dbReference type="Rhea" id="RHEA:36232"/>
    </physiologicalReaction>
</comment>
<dbReference type="OMA" id="PNKCANQ"/>
<dbReference type="CDD" id="cd01824">
    <property type="entry name" value="Phospholipase_B_like"/>
    <property type="match status" value="1"/>
</dbReference>
<evidence type="ECO:0000256" key="38">
    <source>
        <dbReference type="ARBA" id="ARBA00048872"/>
    </source>
</evidence>
<name>B0XBF3_CULQU</name>
<dbReference type="Gene3D" id="3.40.50.1110">
    <property type="entry name" value="SGNH hydrolase"/>
    <property type="match status" value="1"/>
</dbReference>
<dbReference type="GO" id="GO:0004622">
    <property type="term" value="F:phosphatidylcholine lysophospholipase activity"/>
    <property type="evidence" value="ECO:0007669"/>
    <property type="project" value="UniProtKB-EC"/>
</dbReference>
<comment type="catalytic activity">
    <reaction evidence="22">
        <text>1,3-dihexadecanoyl-2-(9Z-octadecenoyl)glycerol + H2O = 1-hexadecanoyl-2-(9Z-octadecenoyl)-glycerol + hexadecanoate + H(+)</text>
        <dbReference type="Rhea" id="RHEA:40979"/>
        <dbReference type="ChEBI" id="CHEBI:7896"/>
        <dbReference type="ChEBI" id="CHEBI:15377"/>
        <dbReference type="ChEBI" id="CHEBI:15378"/>
        <dbReference type="ChEBI" id="CHEBI:75585"/>
        <dbReference type="ChEBI" id="CHEBI:75688"/>
    </reaction>
    <physiologicalReaction direction="left-to-right" evidence="22">
        <dbReference type="Rhea" id="RHEA:40980"/>
    </physiologicalReaction>
</comment>
<comment type="catalytic activity">
    <reaction evidence="35">
        <text>1-hexadecanoyl-sn-glycero-3-phosphocholine + H2O = sn-glycerol 3-phosphocholine + hexadecanoate + H(+)</text>
        <dbReference type="Rhea" id="RHEA:40435"/>
        <dbReference type="ChEBI" id="CHEBI:7896"/>
        <dbReference type="ChEBI" id="CHEBI:15377"/>
        <dbReference type="ChEBI" id="CHEBI:15378"/>
        <dbReference type="ChEBI" id="CHEBI:16870"/>
        <dbReference type="ChEBI" id="CHEBI:72998"/>
    </reaction>
    <physiologicalReaction direction="left-to-right" evidence="35">
        <dbReference type="Rhea" id="RHEA:40436"/>
    </physiologicalReaction>
</comment>
<evidence type="ECO:0000256" key="27">
    <source>
        <dbReference type="ARBA" id="ARBA00048049"/>
    </source>
</evidence>
<comment type="catalytic activity">
    <reaction evidence="29">
        <text>1,2-dihexadecanoyl-sn-glycero-3-phosphocholine + H2O = 1-hexadecanoyl-sn-glycero-3-phosphocholine + hexadecanoate + H(+)</text>
        <dbReference type="Rhea" id="RHEA:41223"/>
        <dbReference type="ChEBI" id="CHEBI:7896"/>
        <dbReference type="ChEBI" id="CHEBI:15377"/>
        <dbReference type="ChEBI" id="CHEBI:15378"/>
        <dbReference type="ChEBI" id="CHEBI:72998"/>
        <dbReference type="ChEBI" id="CHEBI:72999"/>
    </reaction>
    <physiologicalReaction direction="left-to-right" evidence="29">
        <dbReference type="Rhea" id="RHEA:41224"/>
    </physiologicalReaction>
</comment>
<dbReference type="KEGG" id="cqu:CpipJ_CPIJ016878"/>
<comment type="catalytic activity">
    <reaction evidence="39">
        <text>1-hexadecanoyl-2-(9Z)-octadecenoyl-3-octadecanoyl-sn-glycerol + H2O = 1-hexadecanoyl-3-octadecanoyl-sn-glycerol + (9Z)-octadecenoate + H(+)</text>
        <dbReference type="Rhea" id="RHEA:41103"/>
        <dbReference type="ChEBI" id="CHEBI:15377"/>
        <dbReference type="ChEBI" id="CHEBI:15378"/>
        <dbReference type="ChEBI" id="CHEBI:30823"/>
        <dbReference type="ChEBI" id="CHEBI:77623"/>
        <dbReference type="ChEBI" id="CHEBI:77624"/>
    </reaction>
    <physiologicalReaction direction="left-to-right" evidence="39">
        <dbReference type="Rhea" id="RHEA:41104"/>
    </physiologicalReaction>
</comment>
<evidence type="ECO:0000256" key="34">
    <source>
        <dbReference type="ARBA" id="ARBA00048613"/>
    </source>
</evidence>
<dbReference type="EnsemblMetazoa" id="CPIJ016878-RA">
    <property type="protein sequence ID" value="CPIJ016878-PA"/>
    <property type="gene ID" value="CPIJ016878"/>
</dbReference>
<evidence type="ECO:0000313" key="45">
    <source>
        <dbReference type="Proteomes" id="UP000002320"/>
    </source>
</evidence>
<evidence type="ECO:0000256" key="20">
    <source>
        <dbReference type="ARBA" id="ARBA00045916"/>
    </source>
</evidence>
<comment type="catalytic activity">
    <reaction evidence="30">
        <text>1-hexadecanoyl-2-(9Z,12Z-octadecadienoyl)-sn-glycero-3-phosphocholine + H2O = 2-(9Z,12Z-octadecadienoyl)-sn-glycero-3-phosphocholine + hexadecanoate + H(+)</text>
        <dbReference type="Rhea" id="RHEA:40971"/>
        <dbReference type="ChEBI" id="CHEBI:7896"/>
        <dbReference type="ChEBI" id="CHEBI:15377"/>
        <dbReference type="ChEBI" id="CHEBI:15378"/>
        <dbReference type="ChEBI" id="CHEBI:73002"/>
        <dbReference type="ChEBI" id="CHEBI:76084"/>
    </reaction>
    <physiologicalReaction direction="left-to-right" evidence="30">
        <dbReference type="Rhea" id="RHEA:40972"/>
    </physiologicalReaction>
</comment>
<evidence type="ECO:0000256" key="12">
    <source>
        <dbReference type="ARBA" id="ARBA00023180"/>
    </source>
</evidence>
<evidence type="ECO:0000256" key="37">
    <source>
        <dbReference type="ARBA" id="ARBA00048869"/>
    </source>
</evidence>
<dbReference type="InParanoid" id="B0XBF3"/>
<comment type="catalytic activity">
    <reaction evidence="28">
        <text>1,2-di-(9Z-octadecenoyl)-sn-glycero-3-phosphocholine + H2O = 1-(9Z-octadecenoyl)-sn-glycero-3-phosphocholine + (9Z)-octadecenoate + H(+)</text>
        <dbReference type="Rhea" id="RHEA:40923"/>
        <dbReference type="ChEBI" id="CHEBI:15377"/>
        <dbReference type="ChEBI" id="CHEBI:15378"/>
        <dbReference type="ChEBI" id="CHEBI:28610"/>
        <dbReference type="ChEBI" id="CHEBI:30823"/>
        <dbReference type="ChEBI" id="CHEBI:74669"/>
    </reaction>
    <physiologicalReaction direction="left-to-right" evidence="28">
        <dbReference type="Rhea" id="RHEA:40924"/>
    </physiologicalReaction>
</comment>
<evidence type="ECO:0000256" key="2">
    <source>
        <dbReference type="ARBA" id="ARBA00009979"/>
    </source>
</evidence>
<keyword evidence="9" id="KW-1133">Transmembrane helix</keyword>
<comment type="catalytic activity">
    <reaction evidence="38">
        <text>1-O-hexadecyl-2-(9Z)-octadecenoyl-sn-glycero-3-phosphocholine + H2O = 1-O-hexadecyl-sn-glycero-3-phosphocholine + (9Z)-octadecenoate + H(+)</text>
        <dbReference type="Rhea" id="RHEA:40915"/>
        <dbReference type="ChEBI" id="CHEBI:15377"/>
        <dbReference type="ChEBI" id="CHEBI:15378"/>
        <dbReference type="ChEBI" id="CHEBI:30823"/>
        <dbReference type="ChEBI" id="CHEBI:34112"/>
        <dbReference type="ChEBI" id="CHEBI:64496"/>
    </reaction>
    <physiologicalReaction direction="left-to-right" evidence="38">
        <dbReference type="Rhea" id="RHEA:40916"/>
    </physiologicalReaction>
</comment>
<comment type="catalytic activity">
    <reaction evidence="40">
        <text>1,2-dihexadecanoyl-sn-glycero-3-phosphocholine + 2 H2O = sn-glycerol 3-phosphocholine + 2 hexadecanoate + 2 H(+)</text>
        <dbReference type="Rhea" id="RHEA:40975"/>
        <dbReference type="ChEBI" id="CHEBI:7896"/>
        <dbReference type="ChEBI" id="CHEBI:15377"/>
        <dbReference type="ChEBI" id="CHEBI:15378"/>
        <dbReference type="ChEBI" id="CHEBI:16870"/>
        <dbReference type="ChEBI" id="CHEBI:72999"/>
    </reaction>
    <physiologicalReaction direction="left-to-right" evidence="40">
        <dbReference type="Rhea" id="RHEA:40976"/>
    </physiologicalReaction>
</comment>
<evidence type="ECO:0000256" key="42">
    <source>
        <dbReference type="ARBA" id="ARBA00049461"/>
    </source>
</evidence>
<evidence type="ECO:0000256" key="32">
    <source>
        <dbReference type="ARBA" id="ARBA00048386"/>
    </source>
</evidence>
<evidence type="ECO:0000256" key="10">
    <source>
        <dbReference type="ARBA" id="ARBA00023098"/>
    </source>
</evidence>
<comment type="catalytic activity">
    <reaction evidence="37">
        <text>1,3-dihexadecanoyl-2-(9Z-octadecenoyl)glycerol + H2O = 1,3-dihexadecanoylglycerol + (9Z)-octadecenoate + H(+)</text>
        <dbReference type="Rhea" id="RHEA:40983"/>
        <dbReference type="ChEBI" id="CHEBI:15377"/>
        <dbReference type="ChEBI" id="CHEBI:15378"/>
        <dbReference type="ChEBI" id="CHEBI:30823"/>
        <dbReference type="ChEBI" id="CHEBI:75688"/>
        <dbReference type="ChEBI" id="CHEBI:77619"/>
    </reaction>
    <physiologicalReaction direction="left-to-right" evidence="37">
        <dbReference type="Rhea" id="RHEA:40984"/>
    </physiologicalReaction>
</comment>
<dbReference type="InterPro" id="IPR001087">
    <property type="entry name" value="GDSL"/>
</dbReference>
<keyword evidence="12" id="KW-0325">Glycoprotein</keyword>
<comment type="function">
    <text evidence="20">Calcium-independent membrane-associated phospholipase that catalyzes complete diacylation of phospholipids by hydrolyzing both sn-1 and sn-2 fatty acyl chains attached to the glycerol backbone (phospholipase B activity). Has dual phospholipase and lysophospholipase activities toward diacylphospholipids. Preferentially cleaves sn-2 ester bonds over sn-1 bonds. Acts as a lipase toward glycerolipid substrates. Hydrolyzes fatty acyl chains of diacylglycerols with preference for the sn-2 position and of triacylglycerols with not positional selectivity. May also hydrolyze long chain retinyl esters such as retinyl palmitate. May contribute to digestion of dietary phospholipids, glycerolipids and retinoids, facilitating lipid absorption at the brush border.</text>
</comment>
<evidence type="ECO:0000256" key="24">
    <source>
        <dbReference type="ARBA" id="ARBA00047459"/>
    </source>
</evidence>
<keyword evidence="45" id="KW-1185">Reference proteome</keyword>
<evidence type="ECO:0000256" key="30">
    <source>
        <dbReference type="ARBA" id="ARBA00048362"/>
    </source>
</evidence>
<comment type="catalytic activity">
    <reaction evidence="13">
        <text>a triacylglycerol + H2O = a diacylglycerol + a fatty acid + H(+)</text>
        <dbReference type="Rhea" id="RHEA:12044"/>
        <dbReference type="ChEBI" id="CHEBI:15377"/>
        <dbReference type="ChEBI" id="CHEBI:15378"/>
        <dbReference type="ChEBI" id="CHEBI:17855"/>
        <dbReference type="ChEBI" id="CHEBI:18035"/>
        <dbReference type="ChEBI" id="CHEBI:28868"/>
        <dbReference type="EC" id="3.1.1.3"/>
    </reaction>
    <physiologicalReaction direction="left-to-right" evidence="13">
        <dbReference type="Rhea" id="RHEA:12045"/>
    </physiologicalReaction>
</comment>
<keyword evidence="8" id="KW-0378">Hydrolase</keyword>
<evidence type="ECO:0000256" key="3">
    <source>
        <dbReference type="ARBA" id="ARBA00015133"/>
    </source>
</evidence>
<keyword evidence="5" id="KW-0812">Transmembrane</keyword>
<evidence type="ECO:0000313" key="43">
    <source>
        <dbReference type="EMBL" id="EDS44265.1"/>
    </source>
</evidence>
<protein>
    <recommendedName>
        <fullName evidence="3">Phospholipase B1, membrane-associated</fullName>
    </recommendedName>
    <alternativeName>
        <fullName evidence="16">Lysophospholipase</fullName>
    </alternativeName>
    <alternativeName>
        <fullName evidence="17">Phospholipase A2</fullName>
    </alternativeName>
    <alternativeName>
        <fullName evidence="19">Phospholipase B/lipase</fullName>
    </alternativeName>
    <alternativeName>
        <fullName evidence="18">Triacylglycerol lipase</fullName>
    </alternativeName>
</protein>
<comment type="catalytic activity">
    <reaction evidence="21">
        <text>1-hexadecanoyl-2-(9Z)-octadecenoyl-3-octadecanoyl-sn-glycerol + H2O = 2-(9Z-octadecenoyl)-3-octadecanoyl-sn-glycerol + hexadecanoate + H(+)</text>
        <dbReference type="Rhea" id="RHEA:41107"/>
        <dbReference type="ChEBI" id="CHEBI:7896"/>
        <dbReference type="ChEBI" id="CHEBI:15377"/>
        <dbReference type="ChEBI" id="CHEBI:15378"/>
        <dbReference type="ChEBI" id="CHEBI:75558"/>
        <dbReference type="ChEBI" id="CHEBI:77623"/>
    </reaction>
    <physiologicalReaction direction="left-to-right" evidence="21">
        <dbReference type="Rhea" id="RHEA:41108"/>
    </physiologicalReaction>
</comment>
<evidence type="ECO:0000256" key="6">
    <source>
        <dbReference type="ARBA" id="ARBA00022729"/>
    </source>
</evidence>
<evidence type="ECO:0000313" key="44">
    <source>
        <dbReference type="EnsemblMetazoa" id="CPIJ016878-PA"/>
    </source>
</evidence>
<evidence type="ECO:0000256" key="14">
    <source>
        <dbReference type="ARBA" id="ARBA00023408"/>
    </source>
</evidence>
<evidence type="ECO:0000256" key="40">
    <source>
        <dbReference type="ARBA" id="ARBA00049363"/>
    </source>
</evidence>
<dbReference type="HOGENOM" id="CLU_038975_1_0_1"/>
<comment type="catalytic activity">
    <reaction evidence="14">
        <text>1-hexadecanoyl-2-(9Z,12Z-octadecadienoyl)-sn-glycero-3-phosphocholine + H2O = (9Z,12Z)-octadecadienoate + 1-hexadecanoyl-sn-glycero-3-phosphocholine + H(+)</text>
        <dbReference type="Rhea" id="RHEA:40811"/>
        <dbReference type="ChEBI" id="CHEBI:15377"/>
        <dbReference type="ChEBI" id="CHEBI:15378"/>
        <dbReference type="ChEBI" id="CHEBI:30245"/>
        <dbReference type="ChEBI" id="CHEBI:72998"/>
        <dbReference type="ChEBI" id="CHEBI:73002"/>
    </reaction>
    <physiologicalReaction direction="left-to-right" evidence="14">
        <dbReference type="Rhea" id="RHEA:40812"/>
    </physiologicalReaction>
</comment>
<evidence type="ECO:0000256" key="5">
    <source>
        <dbReference type="ARBA" id="ARBA00022692"/>
    </source>
</evidence>
<evidence type="ECO:0000256" key="4">
    <source>
        <dbReference type="ARBA" id="ARBA00022475"/>
    </source>
</evidence>
<dbReference type="AlphaFoldDB" id="B0XBF3"/>
<comment type="catalytic activity">
    <reaction evidence="32">
        <text>1,2,3-tri-(9Z-octadecenoyl)-glycerol + H2O = di-(9Z)-octadecenoylglycerol + (9Z)-octadecenoate + H(+)</text>
        <dbReference type="Rhea" id="RHEA:38575"/>
        <dbReference type="ChEBI" id="CHEBI:15377"/>
        <dbReference type="ChEBI" id="CHEBI:15378"/>
        <dbReference type="ChEBI" id="CHEBI:30823"/>
        <dbReference type="ChEBI" id="CHEBI:53753"/>
        <dbReference type="ChEBI" id="CHEBI:75945"/>
    </reaction>
    <physiologicalReaction direction="left-to-right" evidence="32">
        <dbReference type="Rhea" id="RHEA:38576"/>
    </physiologicalReaction>
</comment>
<comment type="catalytic activity">
    <reaction evidence="34">
        <text>1-hexadecanoyl-2-(9Z-octadecenoyl)-sn-glycero-3-phosphoethanolamine + H2O = 1-hexadecanoyl-sn-glycero-3-phosphoethanolamine + (9Z)-octadecenoate + H(+)</text>
        <dbReference type="Rhea" id="RHEA:40911"/>
        <dbReference type="ChEBI" id="CHEBI:15377"/>
        <dbReference type="ChEBI" id="CHEBI:15378"/>
        <dbReference type="ChEBI" id="CHEBI:30823"/>
        <dbReference type="ChEBI" id="CHEBI:73004"/>
        <dbReference type="ChEBI" id="CHEBI:73007"/>
    </reaction>
    <physiologicalReaction direction="left-to-right" evidence="34">
        <dbReference type="Rhea" id="RHEA:40912"/>
    </physiologicalReaction>
</comment>
<dbReference type="EMBL" id="DS232633">
    <property type="protein sequence ID" value="EDS44265.1"/>
    <property type="molecule type" value="Genomic_DNA"/>
</dbReference>
<keyword evidence="7" id="KW-0677">Repeat</keyword>
<evidence type="ECO:0000256" key="15">
    <source>
        <dbReference type="ARBA" id="ARBA00023422"/>
    </source>
</evidence>
<evidence type="ECO:0000256" key="1">
    <source>
        <dbReference type="ARBA" id="ARBA00004247"/>
    </source>
</evidence>
<evidence type="ECO:0000256" key="11">
    <source>
        <dbReference type="ARBA" id="ARBA00023136"/>
    </source>
</evidence>
<keyword evidence="6" id="KW-0732">Signal</keyword>
<comment type="catalytic activity">
    <reaction evidence="15">
        <text>a 1,2-diacyl-sn-glycero-3-phosphocholine + H2O = a 1-acyl-sn-glycero-3-phosphocholine + a fatty acid + H(+)</text>
        <dbReference type="Rhea" id="RHEA:15801"/>
        <dbReference type="ChEBI" id="CHEBI:15377"/>
        <dbReference type="ChEBI" id="CHEBI:15378"/>
        <dbReference type="ChEBI" id="CHEBI:28868"/>
        <dbReference type="ChEBI" id="CHEBI:57643"/>
        <dbReference type="ChEBI" id="CHEBI:58168"/>
        <dbReference type="EC" id="3.1.1.4"/>
    </reaction>
    <physiologicalReaction direction="left-to-right" evidence="15">
        <dbReference type="Rhea" id="RHEA:15802"/>
    </physiologicalReaction>
</comment>
<evidence type="ECO:0000256" key="21">
    <source>
        <dbReference type="ARBA" id="ARBA00047324"/>
    </source>
</evidence>
<evidence type="ECO:0000256" key="36">
    <source>
        <dbReference type="ARBA" id="ARBA00048699"/>
    </source>
</evidence>
<evidence type="ECO:0000256" key="28">
    <source>
        <dbReference type="ARBA" id="ARBA00048058"/>
    </source>
</evidence>
<dbReference type="eggNOG" id="KOG3670">
    <property type="taxonomic scope" value="Eukaryota"/>
</dbReference>
<evidence type="ECO:0000256" key="13">
    <source>
        <dbReference type="ARBA" id="ARBA00023369"/>
    </source>
</evidence>
<dbReference type="GO" id="GO:0004623">
    <property type="term" value="F:phospholipase A2 activity"/>
    <property type="evidence" value="ECO:0007669"/>
    <property type="project" value="UniProtKB-EC"/>
</dbReference>
<dbReference type="PANTHER" id="PTHR21325:SF31">
    <property type="entry name" value="GH22081P-RELATED"/>
    <property type="match status" value="1"/>
</dbReference>
<evidence type="ECO:0000256" key="16">
    <source>
        <dbReference type="ARBA" id="ARBA00029723"/>
    </source>
</evidence>
<sequence>MRSSEVPSSLDKLRPGDIDIVGAIGDSLTAGNGAMATNLLEVIVESKGLSWCVGGQGTWRKFLTLPNILKEFNPNLYGFPKKDSVATENSSRFNIAETGAMSQDIPNMAKNLVKRMLSDPKADVENHWKLITIMIGSNDFCSNICYLDPPEKALEFHEQNLLEVLRLFRDRLPRSLVNLVATPNVNILTQLKGKPRRCEVLHLLECPCFLGARFAGQRQRFVQIIERWNALQANIANREEFHTKSDFGVVWQPCLANISFPTNQNGDSDFSYMSYDCFHLSQKGYARAANGLWNNMMEPVGQKAHDWVDEFSVFKCPTPEMPFIRTRGNSVGVVSLGPTSVESLVGSWTNNPKVVSSNPGVDGS</sequence>
<dbReference type="InterPro" id="IPR035547">
    <property type="entry name" value="Phospholipase_B"/>
</dbReference>
<dbReference type="STRING" id="7176.B0XBF3"/>
<dbReference type="OrthoDB" id="10265800at2759"/>
<keyword evidence="11" id="KW-0472">Membrane</keyword>
<comment type="catalytic activity">
    <reaction evidence="31">
        <text>1-octadecanoyl-2-(9Z,12Z)-octadecadienoyl-sn-glycerol + H2O = 1-octadecanoyl-sn-glycerol + (9Z,12Z)-octadecadienoate + H(+)</text>
        <dbReference type="Rhea" id="RHEA:40927"/>
        <dbReference type="ChEBI" id="CHEBI:15377"/>
        <dbReference type="ChEBI" id="CHEBI:15378"/>
        <dbReference type="ChEBI" id="CHEBI:30245"/>
        <dbReference type="ChEBI" id="CHEBI:75550"/>
        <dbReference type="ChEBI" id="CHEBI:77097"/>
    </reaction>
    <physiologicalReaction direction="left-to-right" evidence="31">
        <dbReference type="Rhea" id="RHEA:40928"/>
    </physiologicalReaction>
</comment>
<comment type="catalytic activity">
    <reaction evidence="24">
        <text>1-hexadecanoyl-2-(9Z)-octadecenoyl-3-octadecanoyl-sn-glycerol + H2O = 1-hexadecanoyl-2-(9Z-octadecenoyl)-sn-glycerol + octadecanoate + H(+)</text>
        <dbReference type="Rhea" id="RHEA:41111"/>
        <dbReference type="ChEBI" id="CHEBI:15377"/>
        <dbReference type="ChEBI" id="CHEBI:15378"/>
        <dbReference type="ChEBI" id="CHEBI:25629"/>
        <dbReference type="ChEBI" id="CHEBI:75466"/>
        <dbReference type="ChEBI" id="CHEBI:77623"/>
    </reaction>
    <physiologicalReaction direction="left-to-right" evidence="24">
        <dbReference type="Rhea" id="RHEA:41112"/>
    </physiologicalReaction>
</comment>
<keyword evidence="4" id="KW-1003">Cell membrane</keyword>
<evidence type="ECO:0000256" key="7">
    <source>
        <dbReference type="ARBA" id="ARBA00022737"/>
    </source>
</evidence>
<comment type="catalytic activity">
    <reaction evidence="26">
        <text>1-hexadecanoyl-2-(9Z-octadecenoyl)-sn-glycero-3-phospho-(1'-sn-glycerol) + H2O = 1-hexadecanoyl-sn-glycero-3-phospho-(1'-sn-glycerol) + (9Z)-octadecenoate + H(+)</text>
        <dbReference type="Rhea" id="RHEA:40919"/>
        <dbReference type="ChEBI" id="CHEBI:15377"/>
        <dbReference type="ChEBI" id="CHEBI:15378"/>
        <dbReference type="ChEBI" id="CHEBI:30823"/>
        <dbReference type="ChEBI" id="CHEBI:72841"/>
        <dbReference type="ChEBI" id="CHEBI:75158"/>
    </reaction>
    <physiologicalReaction direction="left-to-right" evidence="26">
        <dbReference type="Rhea" id="RHEA:40920"/>
    </physiologicalReaction>
</comment>
<evidence type="ECO:0000256" key="19">
    <source>
        <dbReference type="ARBA" id="ARBA00033022"/>
    </source>
</evidence>
<comment type="catalytic activity">
    <reaction evidence="25">
        <text>2,3-di-(9Z)-octadecenoyl-sn-glycerol + H2O = 3-(9Z-octadecenoyl)-sn-glycerol + (9Z)-octadecenoate + H(+)</text>
        <dbReference type="Rhea" id="RHEA:42604"/>
        <dbReference type="ChEBI" id="CHEBI:15377"/>
        <dbReference type="ChEBI" id="CHEBI:15378"/>
        <dbReference type="ChEBI" id="CHEBI:30823"/>
        <dbReference type="ChEBI" id="CHEBI:75824"/>
        <dbReference type="ChEBI" id="CHEBI:75938"/>
    </reaction>
    <physiologicalReaction direction="left-to-right" evidence="25">
        <dbReference type="Rhea" id="RHEA:42605"/>
    </physiologicalReaction>
</comment>
<dbReference type="Proteomes" id="UP000002320">
    <property type="component" value="Unassembled WGS sequence"/>
</dbReference>
<dbReference type="GO" id="GO:0016324">
    <property type="term" value="C:apical plasma membrane"/>
    <property type="evidence" value="ECO:0007669"/>
    <property type="project" value="UniProtKB-SubCell"/>
</dbReference>
<proteinExistence type="inferred from homology"/>
<evidence type="ECO:0000256" key="29">
    <source>
        <dbReference type="ARBA" id="ARBA00048227"/>
    </source>
</evidence>
<evidence type="ECO:0000256" key="26">
    <source>
        <dbReference type="ARBA" id="ARBA00048015"/>
    </source>
</evidence>
<evidence type="ECO:0000256" key="23">
    <source>
        <dbReference type="ARBA" id="ARBA00047438"/>
    </source>
</evidence>
<evidence type="ECO:0000256" key="39">
    <source>
        <dbReference type="ARBA" id="ARBA00048939"/>
    </source>
</evidence>
<comment type="similarity">
    <text evidence="2">Belongs to the 'GDSL' lipolytic enzyme family. Phospholipase B1 subfamily.</text>
</comment>
<evidence type="ECO:0000256" key="35">
    <source>
        <dbReference type="ARBA" id="ARBA00048656"/>
    </source>
</evidence>
<evidence type="ECO:0000256" key="17">
    <source>
        <dbReference type="ARBA" id="ARBA00031182"/>
    </source>
</evidence>
<comment type="subcellular location">
    <subcellularLocation>
        <location evidence="1">Apical cell membrane</location>
        <topology evidence="1">Single-pass type I membrane protein</topology>
    </subcellularLocation>
</comment>
<evidence type="ECO:0000256" key="9">
    <source>
        <dbReference type="ARBA" id="ARBA00022989"/>
    </source>
</evidence>
<dbReference type="InterPro" id="IPR036514">
    <property type="entry name" value="SGNH_hydro_sf"/>
</dbReference>
<keyword evidence="10" id="KW-0443">Lipid metabolism</keyword>
<reference evidence="44" key="2">
    <citation type="submission" date="2020-05" db="UniProtKB">
        <authorList>
            <consortium name="EnsemblMetazoa"/>
        </authorList>
    </citation>
    <scope>IDENTIFICATION</scope>
    <source>
        <strain evidence="44">JHB</strain>
    </source>
</reference>
<evidence type="ECO:0000256" key="18">
    <source>
        <dbReference type="ARBA" id="ARBA00031485"/>
    </source>
</evidence>
<comment type="catalytic activity">
    <reaction evidence="23">
        <text>1-(9Z-octadecenoyl)-glycerol + H2O = glycerol + (9Z)-octadecenoate + H(+)</text>
        <dbReference type="Rhea" id="RHEA:38487"/>
        <dbReference type="ChEBI" id="CHEBI:15377"/>
        <dbReference type="ChEBI" id="CHEBI:15378"/>
        <dbReference type="ChEBI" id="CHEBI:17754"/>
        <dbReference type="ChEBI" id="CHEBI:30823"/>
        <dbReference type="ChEBI" id="CHEBI:75342"/>
    </reaction>
    <physiologicalReaction direction="left-to-right" evidence="23">
        <dbReference type="Rhea" id="RHEA:38488"/>
    </physiologicalReaction>
</comment>
<reference evidence="43" key="1">
    <citation type="submission" date="2007-03" db="EMBL/GenBank/DDBJ databases">
        <title>Annotation of Culex pipiens quinquefasciatus.</title>
        <authorList>
            <consortium name="The Broad Institute Genome Sequencing Platform"/>
            <person name="Atkinson P.W."/>
            <person name="Hemingway J."/>
            <person name="Christensen B.M."/>
            <person name="Higgs S."/>
            <person name="Kodira C."/>
            <person name="Hannick L."/>
            <person name="Megy K."/>
            <person name="O'Leary S."/>
            <person name="Pearson M."/>
            <person name="Haas B.J."/>
            <person name="Mauceli E."/>
            <person name="Wortman J.R."/>
            <person name="Lee N.H."/>
            <person name="Guigo R."/>
            <person name="Stanke M."/>
            <person name="Alvarado L."/>
            <person name="Amedeo P."/>
            <person name="Antoine C.H."/>
            <person name="Arensburger P."/>
            <person name="Bidwell S.L."/>
            <person name="Crawford M."/>
            <person name="Camaro F."/>
            <person name="Devon K."/>
            <person name="Engels R."/>
            <person name="Hammond M."/>
            <person name="Howarth C."/>
            <person name="Koehrsen M."/>
            <person name="Lawson D."/>
            <person name="Montgomery P."/>
            <person name="Nene V."/>
            <person name="Nusbaum C."/>
            <person name="Puiu D."/>
            <person name="Romero-Severson J."/>
            <person name="Severson D.W."/>
            <person name="Shumway M."/>
            <person name="Sisk P."/>
            <person name="Stolte C."/>
            <person name="Zeng Q."/>
            <person name="Eisenstadt E."/>
            <person name="Fraser-Liggett C."/>
            <person name="Strausberg R."/>
            <person name="Galagan J."/>
            <person name="Birren B."/>
            <person name="Collins F.H."/>
        </authorList>
    </citation>
    <scope>NUCLEOTIDE SEQUENCE [LARGE SCALE GENOMIC DNA]</scope>
    <source>
        <strain evidence="43">JHB</strain>
    </source>
</reference>
<dbReference type="GO" id="GO:0004806">
    <property type="term" value="F:triacylglycerol lipase activity"/>
    <property type="evidence" value="ECO:0007669"/>
    <property type="project" value="UniProtKB-EC"/>
</dbReference>
<evidence type="ECO:0000256" key="31">
    <source>
        <dbReference type="ARBA" id="ARBA00048374"/>
    </source>
</evidence>
<gene>
    <name evidence="44" type="primary">6050354</name>
    <name evidence="43" type="ORF">CpipJ_CPIJ016878</name>
</gene>
<dbReference type="InterPro" id="IPR038885">
    <property type="entry name" value="PLB1"/>
</dbReference>
<dbReference type="PANTHER" id="PTHR21325">
    <property type="entry name" value="PHOSPHOLIPASE B, PLB1"/>
    <property type="match status" value="1"/>
</dbReference>
<comment type="catalytic activity">
    <reaction evidence="41">
        <text>1,3-di-(9Z-octadecenoyl)-glycerol + H2O = 1-(9Z-octadecenoyl)-glycerol + (9Z)-octadecenoate + H(+)</text>
        <dbReference type="Rhea" id="RHEA:39939"/>
        <dbReference type="ChEBI" id="CHEBI:15377"/>
        <dbReference type="ChEBI" id="CHEBI:15378"/>
        <dbReference type="ChEBI" id="CHEBI:30823"/>
        <dbReference type="ChEBI" id="CHEBI:75342"/>
        <dbReference type="ChEBI" id="CHEBI:75735"/>
    </reaction>
    <physiologicalReaction direction="left-to-right" evidence="41">
        <dbReference type="Rhea" id="RHEA:39940"/>
    </physiologicalReaction>
</comment>
<dbReference type="Pfam" id="PF00657">
    <property type="entry name" value="Lipase_GDSL"/>
    <property type="match status" value="1"/>
</dbReference>
<accession>B0XBF3</accession>